<feature type="region of interest" description="Disordered" evidence="1">
    <location>
        <begin position="178"/>
        <end position="236"/>
    </location>
</feature>
<evidence type="ECO:0000313" key="3">
    <source>
        <dbReference type="Proteomes" id="UP001527925"/>
    </source>
</evidence>
<keyword evidence="3" id="KW-1185">Reference proteome</keyword>
<dbReference type="Proteomes" id="UP001527925">
    <property type="component" value="Unassembled WGS sequence"/>
</dbReference>
<sequence>MDAMYNGHFRKWVCDEANFDNNVPIIARIANEGHSVPRVVNALRWLTARWPVRSTALLLRHVTAAWARDCSCAAPLTDGAAAALGAPSTTTKAAVLVHELSALWEPHAVADLVGCLLEEWPCVRQRHLFLATLTNSWDFGRLSFFLIALGDRVHLEHRTKLALLRDSAERDRWLGSHAAQMPPTLPDAPSLSAHPSSASTSIPAGATGSAANEHLSSPLPASHPSASTPCSTSMPDVDLKSIESAQRDSVLDSVVQADQVWWPRNLDIDSPT</sequence>
<accession>A0ABR4N6X3</accession>
<gene>
    <name evidence="2" type="ORF">HK105_205333</name>
</gene>
<comment type="caution">
    <text evidence="2">The sequence shown here is derived from an EMBL/GenBank/DDBJ whole genome shotgun (WGS) entry which is preliminary data.</text>
</comment>
<evidence type="ECO:0000313" key="2">
    <source>
        <dbReference type="EMBL" id="KAL2915226.1"/>
    </source>
</evidence>
<name>A0ABR4N6X3_9FUNG</name>
<reference evidence="2 3" key="1">
    <citation type="submission" date="2023-09" db="EMBL/GenBank/DDBJ databases">
        <title>Pangenome analysis of Batrachochytrium dendrobatidis and related Chytrids.</title>
        <authorList>
            <person name="Yacoub M.N."/>
            <person name="Stajich J.E."/>
            <person name="James T.Y."/>
        </authorList>
    </citation>
    <scope>NUCLEOTIDE SEQUENCE [LARGE SCALE GENOMIC DNA]</scope>
    <source>
        <strain evidence="2 3">JEL0888</strain>
    </source>
</reference>
<protein>
    <submittedName>
        <fullName evidence="2">Uncharacterized protein</fullName>
    </submittedName>
</protein>
<dbReference type="EMBL" id="JADGIZ020000026">
    <property type="protein sequence ID" value="KAL2915226.1"/>
    <property type="molecule type" value="Genomic_DNA"/>
</dbReference>
<feature type="compositionally biased region" description="Low complexity" evidence="1">
    <location>
        <begin position="214"/>
        <end position="227"/>
    </location>
</feature>
<proteinExistence type="predicted"/>
<organism evidence="2 3">
    <name type="scientific">Polyrhizophydium stewartii</name>
    <dbReference type="NCBI Taxonomy" id="2732419"/>
    <lineage>
        <taxon>Eukaryota</taxon>
        <taxon>Fungi</taxon>
        <taxon>Fungi incertae sedis</taxon>
        <taxon>Chytridiomycota</taxon>
        <taxon>Chytridiomycota incertae sedis</taxon>
        <taxon>Chytridiomycetes</taxon>
        <taxon>Rhizophydiales</taxon>
        <taxon>Rhizophydiales incertae sedis</taxon>
        <taxon>Polyrhizophydium</taxon>
    </lineage>
</organism>
<evidence type="ECO:0000256" key="1">
    <source>
        <dbReference type="SAM" id="MobiDB-lite"/>
    </source>
</evidence>
<feature type="compositionally biased region" description="Low complexity" evidence="1">
    <location>
        <begin position="187"/>
        <end position="204"/>
    </location>
</feature>